<dbReference type="Pfam" id="PF13966">
    <property type="entry name" value="zf-RVT"/>
    <property type="match status" value="1"/>
</dbReference>
<evidence type="ECO:0000313" key="2">
    <source>
        <dbReference type="EMBL" id="WMV24706.1"/>
    </source>
</evidence>
<dbReference type="EMBL" id="CP133615">
    <property type="protein sequence ID" value="WMV24706.1"/>
    <property type="molecule type" value="Genomic_DNA"/>
</dbReference>
<keyword evidence="3" id="KW-1185">Reference proteome</keyword>
<protein>
    <recommendedName>
        <fullName evidence="1">Reverse transcriptase domain-containing protein</fullName>
    </recommendedName>
</protein>
<dbReference type="PANTHER" id="PTHR33233">
    <property type="entry name" value="ENDONUCLEASE/EXONUCLEASE/PHOSPHATASE"/>
    <property type="match status" value="1"/>
</dbReference>
<organism evidence="2 3">
    <name type="scientific">Solanum verrucosum</name>
    <dbReference type="NCBI Taxonomy" id="315347"/>
    <lineage>
        <taxon>Eukaryota</taxon>
        <taxon>Viridiplantae</taxon>
        <taxon>Streptophyta</taxon>
        <taxon>Embryophyta</taxon>
        <taxon>Tracheophyta</taxon>
        <taxon>Spermatophyta</taxon>
        <taxon>Magnoliopsida</taxon>
        <taxon>eudicotyledons</taxon>
        <taxon>Gunneridae</taxon>
        <taxon>Pentapetalae</taxon>
        <taxon>asterids</taxon>
        <taxon>lamiids</taxon>
        <taxon>Solanales</taxon>
        <taxon>Solanaceae</taxon>
        <taxon>Solanoideae</taxon>
        <taxon>Solaneae</taxon>
        <taxon>Solanum</taxon>
    </lineage>
</organism>
<dbReference type="InterPro" id="IPR000477">
    <property type="entry name" value="RT_dom"/>
</dbReference>
<reference evidence="2" key="1">
    <citation type="submission" date="2023-08" db="EMBL/GenBank/DDBJ databases">
        <title>A de novo genome assembly of Solanum verrucosum Schlechtendal, a Mexican diploid species geographically isolated from the other diploid A-genome species in potato relatives.</title>
        <authorList>
            <person name="Hosaka K."/>
        </authorList>
    </citation>
    <scope>NUCLEOTIDE SEQUENCE</scope>
    <source>
        <tissue evidence="2">Young leaves</tissue>
    </source>
</reference>
<dbReference type="InterPro" id="IPR026960">
    <property type="entry name" value="RVT-Znf"/>
</dbReference>
<evidence type="ECO:0000313" key="3">
    <source>
        <dbReference type="Proteomes" id="UP001234989"/>
    </source>
</evidence>
<feature type="domain" description="Reverse transcriptase" evidence="1">
    <location>
        <begin position="1"/>
        <end position="172"/>
    </location>
</feature>
<dbReference type="InterPro" id="IPR043502">
    <property type="entry name" value="DNA/RNA_pol_sf"/>
</dbReference>
<accession>A0AAF0QK16</accession>
<sequence>MNKRSKNVNVVVKLDMAKAYDRVSWSFLTKVMRSFDFSEIIIDMIWRIMSNNWYSVLINGRAHGFFRSSRGLKQGDPLSPTLFIIAAEVLARGLNSLHGDANFKGYGLPKWSPQINHLSYADDTILFCSGEKSNESNQEGHGADSSNLCKILLEKVGGIKGKHWVAWEDMCLPKEEGGIGFRRIQDINKALFAKLWWNFRDSTNSLWAEYMWNKYCKKVHPVIAISIGASQVWRKMIKIREEVEHDIWWQLKAGNSSFWFDNWTKQGALYFTEGDMAQEEELEVKDFIRNHEWDVDKLRSVISEEMVQHIVMNIKARSKADDSDKAWWVRSTNGFFTVKSAYQTVRNKRAEKEWSKFMWIKGLPFKIGFFLWRVWMRRIATDDNLKKMRLQLVSKCYCCEEGHMKTMPHLLLTTPIAQKLWRQFASCVGVLAMARGRGRGRGRGWKIPLMTIGSSVGTRVEGEKTKSQEQSKTIPINEGGMIEKGTTARSEVARRLSLNTPPPIAELQGNSDEKFDDGKGINSNETIKVDAEKEAIHIADTEGITVGQSIEKEQKKPWTNMLKNNGIANNGMNLSYFPPQIVDEQTMVQLEEKEVQDEKDKWKCALTAYVIRECPGYNTMSKYITMNWTAVSKPNVYLHEESYCHTPILGEADKYHMNTCFTSDL</sequence>
<dbReference type="AlphaFoldDB" id="A0AAF0QK16"/>
<name>A0AAF0QK16_SOLVR</name>
<dbReference type="Pfam" id="PF00078">
    <property type="entry name" value="RVT_1"/>
    <property type="match status" value="1"/>
</dbReference>
<evidence type="ECO:0000259" key="1">
    <source>
        <dbReference type="PROSITE" id="PS50878"/>
    </source>
</evidence>
<gene>
    <name evidence="2" type="ORF">MTR67_018091</name>
</gene>
<dbReference type="PANTHER" id="PTHR33233:SF15">
    <property type="entry name" value="DUF4283 DOMAIN-CONTAINING PROTEIN"/>
    <property type="match status" value="1"/>
</dbReference>
<dbReference type="PROSITE" id="PS50878">
    <property type="entry name" value="RT_POL"/>
    <property type="match status" value="1"/>
</dbReference>
<dbReference type="Proteomes" id="UP001234989">
    <property type="component" value="Chromosome 4"/>
</dbReference>
<dbReference type="SUPFAM" id="SSF56672">
    <property type="entry name" value="DNA/RNA polymerases"/>
    <property type="match status" value="1"/>
</dbReference>
<proteinExistence type="predicted"/>